<reference evidence="2 3" key="1">
    <citation type="submission" date="2014-10" db="EMBL/GenBank/DDBJ databases">
        <title>Draft genome of the hookworm Ancylostoma caninum.</title>
        <authorList>
            <person name="Mitreva M."/>
        </authorList>
    </citation>
    <scope>NUCLEOTIDE SEQUENCE [LARGE SCALE GENOMIC DNA]</scope>
    <source>
        <strain evidence="2 3">Baltimore</strain>
    </source>
</reference>
<feature type="region of interest" description="Disordered" evidence="1">
    <location>
        <begin position="67"/>
        <end position="110"/>
    </location>
</feature>
<evidence type="ECO:0000256" key="1">
    <source>
        <dbReference type="SAM" id="MobiDB-lite"/>
    </source>
</evidence>
<evidence type="ECO:0000313" key="2">
    <source>
        <dbReference type="EMBL" id="RCN38471.1"/>
    </source>
</evidence>
<dbReference type="AlphaFoldDB" id="A0A368G1Y1"/>
<organism evidence="2 3">
    <name type="scientific">Ancylostoma caninum</name>
    <name type="common">Dog hookworm</name>
    <dbReference type="NCBI Taxonomy" id="29170"/>
    <lineage>
        <taxon>Eukaryota</taxon>
        <taxon>Metazoa</taxon>
        <taxon>Ecdysozoa</taxon>
        <taxon>Nematoda</taxon>
        <taxon>Chromadorea</taxon>
        <taxon>Rhabditida</taxon>
        <taxon>Rhabditina</taxon>
        <taxon>Rhabditomorpha</taxon>
        <taxon>Strongyloidea</taxon>
        <taxon>Ancylostomatidae</taxon>
        <taxon>Ancylostomatinae</taxon>
        <taxon>Ancylostoma</taxon>
    </lineage>
</organism>
<name>A0A368G1Y1_ANCCA</name>
<gene>
    <name evidence="2" type="ORF">ANCCAN_15608</name>
</gene>
<accession>A0A368G1Y1</accession>
<protein>
    <submittedName>
        <fullName evidence="2">Uncharacterized protein</fullName>
    </submittedName>
</protein>
<feature type="compositionally biased region" description="Low complexity" evidence="1">
    <location>
        <begin position="86"/>
        <end position="97"/>
    </location>
</feature>
<dbReference type="STRING" id="29170.A0A368G1Y1"/>
<feature type="non-terminal residue" evidence="2">
    <location>
        <position position="1"/>
    </location>
</feature>
<keyword evidence="3" id="KW-1185">Reference proteome</keyword>
<proteinExistence type="predicted"/>
<comment type="caution">
    <text evidence="2">The sequence shown here is derived from an EMBL/GenBank/DDBJ whole genome shotgun (WGS) entry which is preliminary data.</text>
</comment>
<sequence>SFVHAVFCFSGIWSPSDRPRFRDIQCLCPLILLLTRGSTVNWRNPVSSVSVDRVAVMSFRCQLSSFRDPTSDQLRPTPRPLPLPTPSQSSKPKLLKTNVTQCEDRGKTNEEEEDLNLIRFVLIEELAL</sequence>
<dbReference type="EMBL" id="JOJR01000397">
    <property type="protein sequence ID" value="RCN38471.1"/>
    <property type="molecule type" value="Genomic_DNA"/>
</dbReference>
<evidence type="ECO:0000313" key="3">
    <source>
        <dbReference type="Proteomes" id="UP000252519"/>
    </source>
</evidence>
<dbReference type="Proteomes" id="UP000252519">
    <property type="component" value="Unassembled WGS sequence"/>
</dbReference>